<accession>F9WGS8</accession>
<dbReference type="EMBL" id="CAEQ01002316">
    <property type="protein sequence ID" value="CCD16515.1"/>
    <property type="molecule type" value="Genomic_DNA"/>
</dbReference>
<feature type="region of interest" description="Disordered" evidence="2">
    <location>
        <begin position="240"/>
        <end position="259"/>
    </location>
</feature>
<dbReference type="GO" id="GO:0071006">
    <property type="term" value="C:U2-type catalytic step 1 spliceosome"/>
    <property type="evidence" value="ECO:0007669"/>
    <property type="project" value="TreeGrafter"/>
</dbReference>
<dbReference type="Pfam" id="PF04502">
    <property type="entry name" value="Saf4_Yju2"/>
    <property type="match status" value="1"/>
</dbReference>
<dbReference type="AlphaFoldDB" id="F9WGS8"/>
<dbReference type="PANTHER" id="PTHR12111:SF1">
    <property type="entry name" value="SPLICING FACTOR YJU2"/>
    <property type="match status" value="1"/>
</dbReference>
<organism evidence="3 4">
    <name type="scientific">Trypanosoma congolense (strain IL3000)</name>
    <dbReference type="NCBI Taxonomy" id="1068625"/>
    <lineage>
        <taxon>Eukaryota</taxon>
        <taxon>Discoba</taxon>
        <taxon>Euglenozoa</taxon>
        <taxon>Kinetoplastea</taxon>
        <taxon>Metakinetoplastina</taxon>
        <taxon>Trypanosomatida</taxon>
        <taxon>Trypanosomatidae</taxon>
        <taxon>Trypanosoma</taxon>
        <taxon>Nannomonas</taxon>
    </lineage>
</organism>
<dbReference type="OMA" id="WELEIRC"/>
<name>F9WGS8_TRYCI</name>
<sequence>MAKINATYSSGYYLAPDVDYRKLEEQQRLERKRNMKKDEALPQSERSAIRQTFAMPFNVVCLHCNSRIARGTHGYVNRRATDDKYMGIRIWELEFRCIFCKGHIYLITDYETAKLTGGYHCSRNCRRGEGDFYGMNQLNEELKAQQAAEKAEKGTVDALERENETMRQLQERDRLVEEVVESRAGMEEIQTRDELLQAIRTKKLPECPATDGEVTDSAGRATPEEEEAYQRFEAQLRLWGSATKPPPPQHGWQGPANSYVDGDEADISVALAMKYAGHGDKRGNVFMDDSDDGSCGDCDDKPAQLAKAGMSSVKVPSAAPKKDSAKTVSVSQRGSVLASLLDD</sequence>
<evidence type="ECO:0000256" key="1">
    <source>
        <dbReference type="SAM" id="Coils"/>
    </source>
</evidence>
<reference evidence="4" key="1">
    <citation type="submission" date="2011-07" db="EMBL/GenBank/DDBJ databases">
        <title>Divergent evolution of antigenic variation in African trypanosomes.</title>
        <authorList>
            <person name="Jackson A.P."/>
            <person name="Berry A."/>
            <person name="Allison H.C."/>
            <person name="Burton P."/>
            <person name="Anderson J."/>
            <person name="Aslett M."/>
            <person name="Brown R."/>
            <person name="Corton N."/>
            <person name="Harris D."/>
            <person name="Hauser H."/>
            <person name="Gamble J."/>
            <person name="Gilderthorp R."/>
            <person name="McQuillan J."/>
            <person name="Quail M.A."/>
            <person name="Sanders M."/>
            <person name="Van Tonder A."/>
            <person name="Ginger M.L."/>
            <person name="Donelson J.E."/>
            <person name="Field M.C."/>
            <person name="Barry J.D."/>
            <person name="Berriman M."/>
            <person name="Hertz-Fowler C."/>
        </authorList>
    </citation>
    <scope>NUCLEOTIDE SEQUENCE [LARGE SCALE GENOMIC DNA]</scope>
    <source>
        <strain evidence="4">IL3000</strain>
    </source>
</reference>
<reference evidence="3 4" key="2">
    <citation type="journal article" date="2012" name="Proc. Natl. Acad. Sci. U.S.A.">
        <title>Antigenic diversity is generated by distinct evolutionary mechanisms in African trypanosome species.</title>
        <authorList>
            <person name="Jackson A.P."/>
            <person name="Berry A."/>
            <person name="Aslett M."/>
            <person name="Allison H.C."/>
            <person name="Burton P."/>
            <person name="Vavrova-Anderson J."/>
            <person name="Brown R."/>
            <person name="Browne H."/>
            <person name="Corton N."/>
            <person name="Hauser H."/>
            <person name="Gamble J."/>
            <person name="Gilderthorp R."/>
            <person name="Marcello L."/>
            <person name="McQuillan J."/>
            <person name="Otto T.D."/>
            <person name="Quail M.A."/>
            <person name="Sanders M.J."/>
            <person name="van Tonder A."/>
            <person name="Ginger M.L."/>
            <person name="Field M.C."/>
            <person name="Barry J.D."/>
            <person name="Hertz-Fowler C."/>
            <person name="Berriman M."/>
        </authorList>
    </citation>
    <scope>NUCLEOTIDE SEQUENCE [LARGE SCALE GENOMIC DNA]</scope>
    <source>
        <strain evidence="3 4">IL3000</strain>
    </source>
</reference>
<evidence type="ECO:0000313" key="4">
    <source>
        <dbReference type="Proteomes" id="UP000000702"/>
    </source>
</evidence>
<feature type="coiled-coil region" evidence="1">
    <location>
        <begin position="135"/>
        <end position="179"/>
    </location>
</feature>
<keyword evidence="4" id="KW-1185">Reference proteome</keyword>
<protein>
    <submittedName>
        <fullName evidence="3">WGS project CAEQ00000000 data, annotated contig 541</fullName>
    </submittedName>
</protein>
<evidence type="ECO:0000256" key="2">
    <source>
        <dbReference type="SAM" id="MobiDB-lite"/>
    </source>
</evidence>
<keyword evidence="1" id="KW-0175">Coiled coil</keyword>
<evidence type="ECO:0000313" key="3">
    <source>
        <dbReference type="EMBL" id="CCD16515.1"/>
    </source>
</evidence>
<dbReference type="InterPro" id="IPR007590">
    <property type="entry name" value="Saf4/Yju2"/>
</dbReference>
<dbReference type="GO" id="GO:0000398">
    <property type="term" value="P:mRNA splicing, via spliceosome"/>
    <property type="evidence" value="ECO:0007669"/>
    <property type="project" value="InterPro"/>
</dbReference>
<dbReference type="VEuPathDB" id="TriTrypDB:TcIL3000_0_14330"/>
<proteinExistence type="predicted"/>
<feature type="region of interest" description="Disordered" evidence="2">
    <location>
        <begin position="291"/>
        <end position="343"/>
    </location>
</feature>
<dbReference type="Proteomes" id="UP000000702">
    <property type="component" value="Unassembled WGS sequence"/>
</dbReference>
<comment type="caution">
    <text evidence="3">The sequence shown here is derived from an EMBL/GenBank/DDBJ whole genome shotgun (WGS) entry which is preliminary data.</text>
</comment>
<dbReference type="PANTHER" id="PTHR12111">
    <property type="entry name" value="SPLICING FACTOR YJU2"/>
    <property type="match status" value="1"/>
</dbReference>
<gene>
    <name evidence="3" type="ORF">TCIL3000_0_14330</name>
</gene>